<dbReference type="PROSITE" id="PS50005">
    <property type="entry name" value="TPR"/>
    <property type="match status" value="1"/>
</dbReference>
<protein>
    <submittedName>
        <fullName evidence="1">Uncharacterized protein</fullName>
    </submittedName>
</protein>
<dbReference type="AlphaFoldDB" id="A0A0F8YL75"/>
<dbReference type="Pfam" id="PF13414">
    <property type="entry name" value="TPR_11"/>
    <property type="match status" value="1"/>
</dbReference>
<dbReference type="InterPro" id="IPR019734">
    <property type="entry name" value="TPR_rpt"/>
</dbReference>
<accession>A0A0F8YL75</accession>
<dbReference type="SUPFAM" id="SSF48452">
    <property type="entry name" value="TPR-like"/>
    <property type="match status" value="1"/>
</dbReference>
<feature type="non-terminal residue" evidence="1">
    <location>
        <position position="1"/>
    </location>
</feature>
<dbReference type="SMART" id="SM00028">
    <property type="entry name" value="TPR"/>
    <property type="match status" value="2"/>
</dbReference>
<comment type="caution">
    <text evidence="1">The sequence shown here is derived from an EMBL/GenBank/DDBJ whole genome shotgun (WGS) entry which is preliminary data.</text>
</comment>
<sequence>RKTASFFCKDIQVLHLTNHERVDIAIERNYRITQKSLDEDHKEPRNWLNHASASYMAGHYKEAIETFFEFIQMSASEEETYLAWLRVANIFQKNNNLEKAIESALEALRIRPWYPDAYYNLAQSFFNVQQFKHAREMILTGLTKTPPEDSAIVWNPRDYDFNPLMLLAKVYYQLNEPNKAYEILNGTKKQKGLVQMFPKHKKLVEYTKEIKKVYEELNEIDNICNKIEISINGSKS</sequence>
<name>A0A0F8YL75_9ZZZZ</name>
<reference evidence="1" key="1">
    <citation type="journal article" date="2015" name="Nature">
        <title>Complex archaea that bridge the gap between prokaryotes and eukaryotes.</title>
        <authorList>
            <person name="Spang A."/>
            <person name="Saw J.H."/>
            <person name="Jorgensen S.L."/>
            <person name="Zaremba-Niedzwiedzka K."/>
            <person name="Martijn J."/>
            <person name="Lind A.E."/>
            <person name="van Eijk R."/>
            <person name="Schleper C."/>
            <person name="Guy L."/>
            <person name="Ettema T.J."/>
        </authorList>
    </citation>
    <scope>NUCLEOTIDE SEQUENCE</scope>
</reference>
<dbReference type="InterPro" id="IPR011990">
    <property type="entry name" value="TPR-like_helical_dom_sf"/>
</dbReference>
<proteinExistence type="predicted"/>
<gene>
    <name evidence="1" type="ORF">LCGC14_2806100</name>
</gene>
<evidence type="ECO:0000313" key="1">
    <source>
        <dbReference type="EMBL" id="KKK82168.1"/>
    </source>
</evidence>
<dbReference type="Gene3D" id="1.25.40.10">
    <property type="entry name" value="Tetratricopeptide repeat domain"/>
    <property type="match status" value="1"/>
</dbReference>
<organism evidence="1">
    <name type="scientific">marine sediment metagenome</name>
    <dbReference type="NCBI Taxonomy" id="412755"/>
    <lineage>
        <taxon>unclassified sequences</taxon>
        <taxon>metagenomes</taxon>
        <taxon>ecological metagenomes</taxon>
    </lineage>
</organism>
<dbReference type="EMBL" id="LAZR01052794">
    <property type="protein sequence ID" value="KKK82168.1"/>
    <property type="molecule type" value="Genomic_DNA"/>
</dbReference>